<keyword evidence="2" id="KW-1185">Reference proteome</keyword>
<gene>
    <name evidence="1" type="ORF">ECRASSUSDP1_LOCUS13289</name>
</gene>
<evidence type="ECO:0000313" key="2">
    <source>
        <dbReference type="Proteomes" id="UP001295684"/>
    </source>
</evidence>
<dbReference type="EMBL" id="CAMPGE010013219">
    <property type="protein sequence ID" value="CAI2371962.1"/>
    <property type="molecule type" value="Genomic_DNA"/>
</dbReference>
<dbReference type="AlphaFoldDB" id="A0AAD1URM4"/>
<organism evidence="1 2">
    <name type="scientific">Euplotes crassus</name>
    <dbReference type="NCBI Taxonomy" id="5936"/>
    <lineage>
        <taxon>Eukaryota</taxon>
        <taxon>Sar</taxon>
        <taxon>Alveolata</taxon>
        <taxon>Ciliophora</taxon>
        <taxon>Intramacronucleata</taxon>
        <taxon>Spirotrichea</taxon>
        <taxon>Hypotrichia</taxon>
        <taxon>Euplotida</taxon>
        <taxon>Euplotidae</taxon>
        <taxon>Moneuplotes</taxon>
    </lineage>
</organism>
<protein>
    <submittedName>
        <fullName evidence="1">Uncharacterized protein</fullName>
    </submittedName>
</protein>
<sequence length="218" mass="25211">MPQKLSARKRSARNTSLDAYKPNYLRMTQCSSSKQFSDSTAYSEIFSESFELPFIKGNSPAYRRARYSEKRRDRTLDKSFEDFISNDHVSALKKLEVTLSISDDTCEPTQCSTQVSRRERNLDTALKSIKVMKRRKQVTKNKGAKKKLVFLKRKIQALNKEGFTTKSLKKSVRKFPSPSRSRAKLPYINQKSLDSDFQRQNSDFLISYSTTARSFLNV</sequence>
<dbReference type="Proteomes" id="UP001295684">
    <property type="component" value="Unassembled WGS sequence"/>
</dbReference>
<comment type="caution">
    <text evidence="1">The sequence shown here is derived from an EMBL/GenBank/DDBJ whole genome shotgun (WGS) entry which is preliminary data.</text>
</comment>
<reference evidence="1" key="1">
    <citation type="submission" date="2023-07" db="EMBL/GenBank/DDBJ databases">
        <authorList>
            <consortium name="AG Swart"/>
            <person name="Singh M."/>
            <person name="Singh A."/>
            <person name="Seah K."/>
            <person name="Emmerich C."/>
        </authorList>
    </citation>
    <scope>NUCLEOTIDE SEQUENCE</scope>
    <source>
        <strain evidence="1">DP1</strain>
    </source>
</reference>
<accession>A0AAD1URM4</accession>
<proteinExistence type="predicted"/>
<evidence type="ECO:0000313" key="1">
    <source>
        <dbReference type="EMBL" id="CAI2371962.1"/>
    </source>
</evidence>
<name>A0AAD1URM4_EUPCR</name>